<feature type="domain" description="NADPH-dependent FMN reductase-like" evidence="3">
    <location>
        <begin position="2"/>
        <end position="132"/>
    </location>
</feature>
<sequence length="192" mass="20871">MVKVLVLLGSPRVHGTNSLVVGEVLRGAAACSEVEVEKVWLNQCKLTPCQACDSCFKTGRCRLQDDMEPVYAAIVAADAVILAAPIYFSGMSAQTKVMIDRCQPFWSAKYIMKSDAFAGKKRPGLFIATGGQPPYEGQFTGSEHVASLFFKMIGVKNIGSLTLPDLDARPLSKRPTDLERAFELGKLLIQSI</sequence>
<keyword evidence="5" id="KW-1185">Reference proteome</keyword>
<dbReference type="Proteomes" id="UP000049855">
    <property type="component" value="Unassembled WGS sequence"/>
</dbReference>
<evidence type="ECO:0000313" key="5">
    <source>
        <dbReference type="Proteomes" id="UP000049855"/>
    </source>
</evidence>
<dbReference type="InterPro" id="IPR029039">
    <property type="entry name" value="Flavoprotein-like_sf"/>
</dbReference>
<dbReference type="GO" id="GO:0016491">
    <property type="term" value="F:oxidoreductase activity"/>
    <property type="evidence" value="ECO:0007669"/>
    <property type="project" value="InterPro"/>
</dbReference>
<dbReference type="InterPro" id="IPR051796">
    <property type="entry name" value="ISF_SsuE-like"/>
</dbReference>
<keyword evidence="2" id="KW-0288">FMN</keyword>
<dbReference type="Gene3D" id="3.40.50.360">
    <property type="match status" value="1"/>
</dbReference>
<evidence type="ECO:0000259" key="3">
    <source>
        <dbReference type="Pfam" id="PF03358"/>
    </source>
</evidence>
<accession>A0A0U1KTS7</accession>
<reference evidence="5" key="1">
    <citation type="submission" date="2015-03" db="EMBL/GenBank/DDBJ databases">
        <authorList>
            <person name="Nijsse Bart"/>
        </authorList>
    </citation>
    <scope>NUCLEOTIDE SEQUENCE [LARGE SCALE GENOMIC DNA]</scope>
</reference>
<dbReference type="PANTHER" id="PTHR43278">
    <property type="entry name" value="NAD(P)H-DEPENDENT FMN-CONTAINING OXIDOREDUCTASE YWQN-RELATED"/>
    <property type="match status" value="1"/>
</dbReference>
<dbReference type="Pfam" id="PF03358">
    <property type="entry name" value="FMN_red"/>
    <property type="match status" value="1"/>
</dbReference>
<name>A0A0U1KTS7_9FIRM</name>
<evidence type="ECO:0000256" key="2">
    <source>
        <dbReference type="ARBA" id="ARBA00022643"/>
    </source>
</evidence>
<dbReference type="SUPFAM" id="SSF52218">
    <property type="entry name" value="Flavoproteins"/>
    <property type="match status" value="1"/>
</dbReference>
<protein>
    <submittedName>
        <fullName evidence="4">Iron-sulfur flavoprotein</fullName>
    </submittedName>
</protein>
<keyword evidence="1" id="KW-0285">Flavoprotein</keyword>
<evidence type="ECO:0000256" key="1">
    <source>
        <dbReference type="ARBA" id="ARBA00022630"/>
    </source>
</evidence>
<dbReference type="RefSeq" id="WP_021169558.1">
    <property type="nucleotide sequence ID" value="NZ_CTRP01000003.1"/>
</dbReference>
<proteinExistence type="predicted"/>
<organism evidence="4 5">
    <name type="scientific">Sporomusa ovata</name>
    <dbReference type="NCBI Taxonomy" id="2378"/>
    <lineage>
        <taxon>Bacteria</taxon>
        <taxon>Bacillati</taxon>
        <taxon>Bacillota</taxon>
        <taxon>Negativicutes</taxon>
        <taxon>Selenomonadales</taxon>
        <taxon>Sporomusaceae</taxon>
        <taxon>Sporomusa</taxon>
    </lineage>
</organism>
<evidence type="ECO:0000313" key="4">
    <source>
        <dbReference type="EMBL" id="CQR70838.1"/>
    </source>
</evidence>
<dbReference type="InterPro" id="IPR005025">
    <property type="entry name" value="FMN_Rdtase-like_dom"/>
</dbReference>
<dbReference type="PANTHER" id="PTHR43278:SF2">
    <property type="entry name" value="IRON-SULFUR FLAVOPROTEIN"/>
    <property type="match status" value="1"/>
</dbReference>
<dbReference type="EMBL" id="CTRP01000003">
    <property type="protein sequence ID" value="CQR70838.1"/>
    <property type="molecule type" value="Genomic_DNA"/>
</dbReference>
<gene>
    <name evidence="4" type="ORF">SpAn4DRAFT_1816</name>
</gene>
<dbReference type="AlphaFoldDB" id="A0A0U1KTS7"/>